<keyword evidence="1" id="KW-1133">Transmembrane helix</keyword>
<evidence type="ECO:0000256" key="1">
    <source>
        <dbReference type="SAM" id="Phobius"/>
    </source>
</evidence>
<gene>
    <name evidence="2" type="ORF">PT520_11370</name>
</gene>
<dbReference type="AlphaFoldDB" id="A0AAW6VS86"/>
<feature type="transmembrane region" description="Helical" evidence="1">
    <location>
        <begin position="9"/>
        <end position="30"/>
    </location>
</feature>
<evidence type="ECO:0000313" key="3">
    <source>
        <dbReference type="Proteomes" id="UP001237843"/>
    </source>
</evidence>
<reference evidence="2" key="2">
    <citation type="submission" date="2023-02" db="EMBL/GenBank/DDBJ databases">
        <authorList>
            <person name="Concha-Toloza M."/>
            <person name="Lopez-Cantillo M."/>
            <person name="Molina-Mora J."/>
            <person name="Collado L."/>
        </authorList>
    </citation>
    <scope>NUCLEOTIDE SEQUENCE</scope>
    <source>
        <strain evidence="2">FR1p273A</strain>
    </source>
</reference>
<evidence type="ECO:0000313" key="2">
    <source>
        <dbReference type="EMBL" id="MDK2063115.1"/>
    </source>
</evidence>
<reference evidence="2" key="1">
    <citation type="journal article" date="2023" name="Antibiotics">
        <title>Genomic Characterization of Antibiotic-Resistant Campylobacterales Isolated from Chilean Poultry Meat.</title>
        <authorList>
            <person name="Concha-Toloza M."/>
            <person name="Lopez-Cantillo M."/>
            <person name="Molina-Mora J.A."/>
            <person name="Collado L."/>
        </authorList>
    </citation>
    <scope>NUCLEOTIDE SEQUENCE</scope>
    <source>
        <strain evidence="2">FR1p273A</strain>
    </source>
</reference>
<sequence length="245" mass="28957">MILMENDKMIVLICLVLILLTVFIMIKIVLDKFRNLNSKIDNIEKSVLENNKNIKLNNELLLNSSSYLKDIKEEDFVNLDKNIKLAIFNIEKYVKSQDKNAINVGTKLDNYFINVTKIISTLKIDNLIGITNEVNKYRQGILEDEFFLQEVGHCKIVKFTDKRNNDFTEVSYNEFGEKLYAETYSENKLKLLIKYQKDKIKEGIEFDKDGNEIFEYFYNEAEEISKKIEYEYDNEGKKIKEEINY</sequence>
<keyword evidence="1" id="KW-0812">Transmembrane</keyword>
<keyword evidence="1" id="KW-0472">Membrane</keyword>
<dbReference type="EMBL" id="JAQTJH010000018">
    <property type="protein sequence ID" value="MDK2063115.1"/>
    <property type="molecule type" value="Genomic_DNA"/>
</dbReference>
<dbReference type="Proteomes" id="UP001237843">
    <property type="component" value="Unassembled WGS sequence"/>
</dbReference>
<comment type="caution">
    <text evidence="2">The sequence shown here is derived from an EMBL/GenBank/DDBJ whole genome shotgun (WGS) entry which is preliminary data.</text>
</comment>
<proteinExistence type="predicted"/>
<accession>A0AAW6VS86</accession>
<dbReference type="RefSeq" id="WP_284075112.1">
    <property type="nucleotide sequence ID" value="NZ_JAQTJH010000018.1"/>
</dbReference>
<name>A0AAW6VS86_9BACT</name>
<protein>
    <submittedName>
        <fullName evidence="2">Uncharacterized protein</fullName>
    </submittedName>
</protein>
<organism evidence="2 3">
    <name type="scientific">Aliarcobacter butzleri</name>
    <dbReference type="NCBI Taxonomy" id="28197"/>
    <lineage>
        <taxon>Bacteria</taxon>
        <taxon>Pseudomonadati</taxon>
        <taxon>Campylobacterota</taxon>
        <taxon>Epsilonproteobacteria</taxon>
        <taxon>Campylobacterales</taxon>
        <taxon>Arcobacteraceae</taxon>
        <taxon>Aliarcobacter</taxon>
    </lineage>
</organism>